<protein>
    <submittedName>
        <fullName evidence="1">Acetone carboxylase alpha subunit</fullName>
    </submittedName>
</protein>
<dbReference type="EMBL" id="BK015486">
    <property type="protein sequence ID" value="DAE09341.1"/>
    <property type="molecule type" value="Genomic_DNA"/>
</dbReference>
<organism evidence="1">
    <name type="scientific">Podoviridae sp. ct5cR14</name>
    <dbReference type="NCBI Taxonomy" id="2825220"/>
    <lineage>
        <taxon>Viruses</taxon>
        <taxon>Duplodnaviria</taxon>
        <taxon>Heunggongvirae</taxon>
        <taxon>Uroviricota</taxon>
        <taxon>Caudoviricetes</taxon>
    </lineage>
</organism>
<name>A0A8S5PS79_9CAUD</name>
<proteinExistence type="predicted"/>
<accession>A0A8S5PS79</accession>
<sequence length="87" mass="9719">MGKLIDLTGQRFGRLLVCRKSDKENHQHGAFWICKCDCGRGCTVLGSALRDGRTKSCGCYRSERASAIITKYGNRNGRPKRKEKVNG</sequence>
<reference evidence="1" key="1">
    <citation type="journal article" date="2021" name="Proc. Natl. Acad. Sci. U.S.A.">
        <title>A Catalog of Tens of Thousands of Viruses from Human Metagenomes Reveals Hidden Associations with Chronic Diseases.</title>
        <authorList>
            <person name="Tisza M.J."/>
            <person name="Buck C.B."/>
        </authorList>
    </citation>
    <scope>NUCLEOTIDE SEQUENCE</scope>
    <source>
        <strain evidence="1">Ct5cR14</strain>
    </source>
</reference>
<evidence type="ECO:0000313" key="1">
    <source>
        <dbReference type="EMBL" id="DAE09341.1"/>
    </source>
</evidence>